<dbReference type="InParanoid" id="A0A067N8X0"/>
<name>A0A067N8X0_PLEO1</name>
<proteinExistence type="predicted"/>
<dbReference type="VEuPathDB" id="FungiDB:PLEOSDRAFT_1090327"/>
<organism evidence="1 2">
    <name type="scientific">Pleurotus ostreatus (strain PC15)</name>
    <name type="common">Oyster mushroom</name>
    <dbReference type="NCBI Taxonomy" id="1137138"/>
    <lineage>
        <taxon>Eukaryota</taxon>
        <taxon>Fungi</taxon>
        <taxon>Dikarya</taxon>
        <taxon>Basidiomycota</taxon>
        <taxon>Agaricomycotina</taxon>
        <taxon>Agaricomycetes</taxon>
        <taxon>Agaricomycetidae</taxon>
        <taxon>Agaricales</taxon>
        <taxon>Pleurotineae</taxon>
        <taxon>Pleurotaceae</taxon>
        <taxon>Pleurotus</taxon>
    </lineage>
</organism>
<dbReference type="HOGENOM" id="CLU_2590738_0_0_1"/>
<protein>
    <submittedName>
        <fullName evidence="1">Uncharacterized protein</fullName>
    </submittedName>
</protein>
<accession>A0A067N8X0</accession>
<dbReference type="EMBL" id="KL198011">
    <property type="protein sequence ID" value="KDQ24473.1"/>
    <property type="molecule type" value="Genomic_DNA"/>
</dbReference>
<evidence type="ECO:0000313" key="1">
    <source>
        <dbReference type="EMBL" id="KDQ24473.1"/>
    </source>
</evidence>
<reference evidence="2" key="1">
    <citation type="journal article" date="2014" name="Proc. Natl. Acad. Sci. U.S.A.">
        <title>Extensive sampling of basidiomycete genomes demonstrates inadequacy of the white-rot/brown-rot paradigm for wood decay fungi.</title>
        <authorList>
            <person name="Riley R."/>
            <person name="Salamov A.A."/>
            <person name="Brown D.W."/>
            <person name="Nagy L.G."/>
            <person name="Floudas D."/>
            <person name="Held B.W."/>
            <person name="Levasseur A."/>
            <person name="Lombard V."/>
            <person name="Morin E."/>
            <person name="Otillar R."/>
            <person name="Lindquist E.A."/>
            <person name="Sun H."/>
            <person name="LaButti K.M."/>
            <person name="Schmutz J."/>
            <person name="Jabbour D."/>
            <person name="Luo H."/>
            <person name="Baker S.E."/>
            <person name="Pisabarro A.G."/>
            <person name="Walton J.D."/>
            <person name="Blanchette R.A."/>
            <person name="Henrissat B."/>
            <person name="Martin F."/>
            <person name="Cullen D."/>
            <person name="Hibbett D.S."/>
            <person name="Grigoriev I.V."/>
        </authorList>
    </citation>
    <scope>NUCLEOTIDE SEQUENCE [LARGE SCALE GENOMIC DNA]</scope>
    <source>
        <strain evidence="2">PC15</strain>
    </source>
</reference>
<gene>
    <name evidence="1" type="ORF">PLEOSDRAFT_1090327</name>
</gene>
<dbReference type="Proteomes" id="UP000027073">
    <property type="component" value="Unassembled WGS sequence"/>
</dbReference>
<evidence type="ECO:0000313" key="2">
    <source>
        <dbReference type="Proteomes" id="UP000027073"/>
    </source>
</evidence>
<dbReference type="AlphaFoldDB" id="A0A067N8X0"/>
<sequence length="80" mass="9058">MPSILLSRFRYESRGRSMVSSYPFAVPSVIGCRYSSLRVVDRCVLDCRIISSAYPAKQVAFVDSIHTEIDIKTRSKVLMP</sequence>